<dbReference type="CDD" id="cd00138">
    <property type="entry name" value="PLDc_SF"/>
    <property type="match status" value="1"/>
</dbReference>
<dbReference type="InterPro" id="IPR001736">
    <property type="entry name" value="PLipase_D/transphosphatidylase"/>
</dbReference>
<dbReference type="SUPFAM" id="SSF56024">
    <property type="entry name" value="Phospholipase D/nuclease"/>
    <property type="match status" value="2"/>
</dbReference>
<keyword evidence="3" id="KW-1185">Reference proteome</keyword>
<dbReference type="InterPro" id="IPR025202">
    <property type="entry name" value="PLD-like_dom"/>
</dbReference>
<dbReference type="AlphaFoldDB" id="A0AA43TZ53"/>
<dbReference type="Gene3D" id="3.30.870.10">
    <property type="entry name" value="Endonuclease Chain A"/>
    <property type="match status" value="2"/>
</dbReference>
<dbReference type="PANTHER" id="PTHR21248">
    <property type="entry name" value="CARDIOLIPIN SYNTHASE"/>
    <property type="match status" value="1"/>
</dbReference>
<dbReference type="Pfam" id="PF13091">
    <property type="entry name" value="PLDc_2"/>
    <property type="match status" value="1"/>
</dbReference>
<comment type="caution">
    <text evidence="2">The sequence shown here is derived from an EMBL/GenBank/DDBJ whole genome shotgun (WGS) entry which is preliminary data.</text>
</comment>
<dbReference type="EMBL" id="JAPUFD010000023">
    <property type="protein sequence ID" value="MDI1493124.1"/>
    <property type="molecule type" value="Genomic_DNA"/>
</dbReference>
<name>A0AA43TZ53_9LECA</name>
<dbReference type="GO" id="GO:0032049">
    <property type="term" value="P:cardiolipin biosynthetic process"/>
    <property type="evidence" value="ECO:0007669"/>
    <property type="project" value="UniProtKB-ARBA"/>
</dbReference>
<evidence type="ECO:0000259" key="1">
    <source>
        <dbReference type="PROSITE" id="PS50035"/>
    </source>
</evidence>
<reference evidence="2" key="1">
    <citation type="journal article" date="2023" name="Genome Biol. Evol.">
        <title>First Whole Genome Sequence and Flow Cytometry Genome Size Data for the Lichen-Forming Fungus Ramalina farinacea (Ascomycota).</title>
        <authorList>
            <person name="Llewellyn T."/>
            <person name="Mian S."/>
            <person name="Hill R."/>
            <person name="Leitch I.J."/>
            <person name="Gaya E."/>
        </authorList>
    </citation>
    <scope>NUCLEOTIDE SEQUENCE</scope>
    <source>
        <strain evidence="2">LIQ254RAFAR</strain>
    </source>
</reference>
<dbReference type="Proteomes" id="UP001161017">
    <property type="component" value="Unassembled WGS sequence"/>
</dbReference>
<dbReference type="SMART" id="SM00155">
    <property type="entry name" value="PLDc"/>
    <property type="match status" value="2"/>
</dbReference>
<evidence type="ECO:0000313" key="3">
    <source>
        <dbReference type="Proteomes" id="UP001161017"/>
    </source>
</evidence>
<sequence length="489" mass="53398">MPANVATSKPPASQGGNQNLIQGFLSTVRGSSDVAIYGRNYLSWTKDSRRIDRTSTIHSFSIGTGAEIIESICPAIENAKREVVLVTCFWAKSTSQQRLAASILSLAQKAQRDQRLVNVRICLSSLSLWQKLTQTSSLNGHIYPSSMWSATFGLPRHDDLMEDGNGVQLTIKSIFVRPMSVMHPKCIIIDQTRLFLPSCNISWEDWFEGMIEMSGGIIDSFLDFHRSFWEGRPNHPLEHASTAATSADVAPSRPITTLHVATQERTFSDVHTLFLPSSHHRYPHFRPLPCLAAPPPPATPLNIFLLQLFAHATHSIHIQTPNLTSPPVLGALGDALARGVDASIITSTRMMVIEQIVTAGTITEFCVNGLVRGHRSLFRSWQRRSGGGEVDESAAPRPGRLSVRYFVPGEGGVAAVGAVKSHLKMTVVDGEVVVLGSGNMDRASWYTSQEIGVAVFGREIVAMIRGKVDEALKGRLGREMADQVEGEAG</sequence>
<gene>
    <name evidence="2" type="ORF">OHK93_004911</name>
</gene>
<dbReference type="PROSITE" id="PS50035">
    <property type="entry name" value="PLD"/>
    <property type="match status" value="1"/>
</dbReference>
<organism evidence="2 3">
    <name type="scientific">Ramalina farinacea</name>
    <dbReference type="NCBI Taxonomy" id="258253"/>
    <lineage>
        <taxon>Eukaryota</taxon>
        <taxon>Fungi</taxon>
        <taxon>Dikarya</taxon>
        <taxon>Ascomycota</taxon>
        <taxon>Pezizomycotina</taxon>
        <taxon>Lecanoromycetes</taxon>
        <taxon>OSLEUM clade</taxon>
        <taxon>Lecanoromycetidae</taxon>
        <taxon>Lecanorales</taxon>
        <taxon>Lecanorineae</taxon>
        <taxon>Ramalinaceae</taxon>
        <taxon>Ramalina</taxon>
    </lineage>
</organism>
<accession>A0AA43TZ53</accession>
<dbReference type="PANTHER" id="PTHR21248:SF11">
    <property type="entry name" value="PLD PHOSPHODIESTERASE DOMAIN-CONTAINING PROTEIN"/>
    <property type="match status" value="1"/>
</dbReference>
<feature type="domain" description="PLD phosphodiesterase" evidence="1">
    <location>
        <begin position="417"/>
        <end position="444"/>
    </location>
</feature>
<dbReference type="GO" id="GO:0030572">
    <property type="term" value="F:phosphatidyltransferase activity"/>
    <property type="evidence" value="ECO:0007669"/>
    <property type="project" value="UniProtKB-ARBA"/>
</dbReference>
<evidence type="ECO:0000313" key="2">
    <source>
        <dbReference type="EMBL" id="MDI1493124.1"/>
    </source>
</evidence>
<proteinExistence type="predicted"/>
<protein>
    <recommendedName>
        <fullName evidence="1">PLD phosphodiesterase domain-containing protein</fullName>
    </recommendedName>
</protein>